<dbReference type="EMBL" id="CP000812">
    <property type="protein sequence ID" value="ABV33397.1"/>
    <property type="molecule type" value="Genomic_DNA"/>
</dbReference>
<keyword evidence="1" id="KW-0812">Transmembrane</keyword>
<dbReference type="Pfam" id="PF00561">
    <property type="entry name" value="Abhydrolase_1"/>
    <property type="match status" value="1"/>
</dbReference>
<keyword evidence="4" id="KW-1185">Reference proteome</keyword>
<evidence type="ECO:0000313" key="4">
    <source>
        <dbReference type="Proteomes" id="UP000002016"/>
    </source>
</evidence>
<dbReference type="PANTHER" id="PTHR43689:SF8">
    <property type="entry name" value="ALPHA_BETA-HYDROLASES SUPERFAMILY PROTEIN"/>
    <property type="match status" value="1"/>
</dbReference>
<keyword evidence="3" id="KW-0378">Hydrolase</keyword>
<evidence type="ECO:0000313" key="3">
    <source>
        <dbReference type="EMBL" id="ABV33397.1"/>
    </source>
</evidence>
<dbReference type="GO" id="GO:0016787">
    <property type="term" value="F:hydrolase activity"/>
    <property type="evidence" value="ECO:0007669"/>
    <property type="project" value="UniProtKB-KW"/>
</dbReference>
<accession>A8F5G3</accession>
<dbReference type="InterPro" id="IPR029058">
    <property type="entry name" value="AB_hydrolase_fold"/>
</dbReference>
<feature type="domain" description="AB hydrolase-1" evidence="2">
    <location>
        <begin position="68"/>
        <end position="304"/>
    </location>
</feature>
<name>A8F5G3_PSELT</name>
<organism evidence="3 4">
    <name type="scientific">Pseudothermotoga lettingae (strain ATCC BAA-301 / DSM 14385 / NBRC 107922 / TMO)</name>
    <name type="common">Thermotoga lettingae</name>
    <dbReference type="NCBI Taxonomy" id="416591"/>
    <lineage>
        <taxon>Bacteria</taxon>
        <taxon>Thermotogati</taxon>
        <taxon>Thermotogota</taxon>
        <taxon>Thermotogae</taxon>
        <taxon>Thermotogales</taxon>
        <taxon>Thermotogaceae</taxon>
        <taxon>Pseudothermotoga</taxon>
    </lineage>
</organism>
<keyword evidence="1" id="KW-1133">Transmembrane helix</keyword>
<dbReference type="STRING" id="416591.Tlet_0831"/>
<feature type="transmembrane region" description="Helical" evidence="1">
    <location>
        <begin position="12"/>
        <end position="31"/>
    </location>
</feature>
<protein>
    <submittedName>
        <fullName evidence="3">Alpha/beta hydrolase fold domain-containing protein</fullName>
    </submittedName>
</protein>
<reference evidence="3 4" key="2">
    <citation type="journal article" date="2009" name="Proc. Natl. Acad. Sci. U.S.A.">
        <title>On the chimeric nature, thermophilic origin, and phylogenetic placement of the Thermotogales.</title>
        <authorList>
            <person name="Zhaxybayeva O."/>
            <person name="Swithers K.S."/>
            <person name="Lapierre P."/>
            <person name="Fournier G.P."/>
            <person name="Bickhart D.M."/>
            <person name="DeBoy R.T."/>
            <person name="Nelson K.E."/>
            <person name="Nesbo C.L."/>
            <person name="Doolittle W.F."/>
            <person name="Gogarten J.P."/>
            <person name="Noll K.M."/>
        </authorList>
    </citation>
    <scope>NUCLEOTIDE SEQUENCE [LARGE SCALE GENOMIC DNA]</scope>
    <source>
        <strain evidence="4">ATCC BAA-301 / DSM 14385 / NBRC 107922 / TMO</strain>
    </source>
</reference>
<reference evidence="3 4" key="1">
    <citation type="submission" date="2007-08" db="EMBL/GenBank/DDBJ databases">
        <title>Complete sequence of Thermotoga lettingae TMO.</title>
        <authorList>
            <consortium name="US DOE Joint Genome Institute"/>
            <person name="Copeland A."/>
            <person name="Lucas S."/>
            <person name="Lapidus A."/>
            <person name="Barry K."/>
            <person name="Glavina del Rio T."/>
            <person name="Dalin E."/>
            <person name="Tice H."/>
            <person name="Pitluck S."/>
            <person name="Foster B."/>
            <person name="Bruce D."/>
            <person name="Schmutz J."/>
            <person name="Larimer F."/>
            <person name="Land M."/>
            <person name="Hauser L."/>
            <person name="Kyrpides N."/>
            <person name="Mikhailova N."/>
            <person name="Nelson K."/>
            <person name="Gogarten J.P."/>
            <person name="Noll K."/>
            <person name="Richardson P."/>
        </authorList>
    </citation>
    <scope>NUCLEOTIDE SEQUENCE [LARGE SCALE GENOMIC DNA]</scope>
    <source>
        <strain evidence="4">ATCC BAA-301 / DSM 14385 / NBRC 107922 / TMO</strain>
    </source>
</reference>
<dbReference type="InterPro" id="IPR000639">
    <property type="entry name" value="Epox_hydrolase-like"/>
</dbReference>
<sequence>MGIISAGVRFLNILWFSIIVFLFFAPFFYFYEDGQFSHRELAYPDSQFVKIDDLEIHYRKYGQSDRYMILLHGFGSSTYTWEKITRKLSEHFTLISYDRPGFGLTERRFDLKYNPYTNEYQIELLKKFMDHFDIKKAILVGNSAGGFVALNFTLIYPEKVEALVLVDAAVFNKDWTNDSIRFLMNIPQVNHVGPDVVGKLMLKSFEETLDNSYFDPSKITEKDKEAYKKPAKIFGWKKALWELAKSTQYKDITGDLEKIQVPVIVIHGKQDKLIPLKSSEELAKVLKNATLCVIDNCGHLPQEECPNEFVECLLNNFSM</sequence>
<dbReference type="KEGG" id="tle:Tlet_0831"/>
<proteinExistence type="predicted"/>
<dbReference type="PRINTS" id="PR00111">
    <property type="entry name" value="ABHYDROLASE"/>
</dbReference>
<dbReference type="Gene3D" id="3.40.50.1820">
    <property type="entry name" value="alpha/beta hydrolase"/>
    <property type="match status" value="1"/>
</dbReference>
<keyword evidence="1" id="KW-0472">Membrane</keyword>
<dbReference type="SUPFAM" id="SSF53474">
    <property type="entry name" value="alpha/beta-Hydrolases"/>
    <property type="match status" value="1"/>
</dbReference>
<dbReference type="InterPro" id="IPR000073">
    <property type="entry name" value="AB_hydrolase_1"/>
</dbReference>
<evidence type="ECO:0000256" key="1">
    <source>
        <dbReference type="SAM" id="Phobius"/>
    </source>
</evidence>
<dbReference type="HOGENOM" id="CLU_020336_13_6_0"/>
<dbReference type="PANTHER" id="PTHR43689">
    <property type="entry name" value="HYDROLASE"/>
    <property type="match status" value="1"/>
</dbReference>
<gene>
    <name evidence="3" type="ordered locus">Tlet_0831</name>
</gene>
<dbReference type="Proteomes" id="UP000002016">
    <property type="component" value="Chromosome"/>
</dbReference>
<dbReference type="PRINTS" id="PR00412">
    <property type="entry name" value="EPOXHYDRLASE"/>
</dbReference>
<dbReference type="eggNOG" id="COG2267">
    <property type="taxonomic scope" value="Bacteria"/>
</dbReference>
<evidence type="ECO:0000259" key="2">
    <source>
        <dbReference type="Pfam" id="PF00561"/>
    </source>
</evidence>
<dbReference type="AlphaFoldDB" id="A8F5G3"/>